<evidence type="ECO:0000313" key="1">
    <source>
        <dbReference type="EMBL" id="TGE36157.1"/>
    </source>
</evidence>
<organism evidence="1 2">
    <name type="scientific">Desulfosporosinus fructosivorans</name>
    <dbReference type="NCBI Taxonomy" id="2018669"/>
    <lineage>
        <taxon>Bacteria</taxon>
        <taxon>Bacillati</taxon>
        <taxon>Bacillota</taxon>
        <taxon>Clostridia</taxon>
        <taxon>Eubacteriales</taxon>
        <taxon>Desulfitobacteriaceae</taxon>
        <taxon>Desulfosporosinus</taxon>
    </lineage>
</organism>
<reference evidence="1 2" key="1">
    <citation type="submission" date="2019-03" db="EMBL/GenBank/DDBJ databases">
        <title>Draft Genome Sequence of Desulfosporosinus fructosivorans Strain 63.6F, Isolated from Marine Sediment in the Baltic Sea.</title>
        <authorList>
            <person name="Hausmann B."/>
            <person name="Vandieken V."/>
            <person name="Pjevac P."/>
            <person name="Schreck K."/>
            <person name="Herbold C.W."/>
            <person name="Loy A."/>
        </authorList>
    </citation>
    <scope>NUCLEOTIDE SEQUENCE [LARGE SCALE GENOMIC DNA]</scope>
    <source>
        <strain evidence="1 2">63.6F</strain>
    </source>
</reference>
<evidence type="ECO:0000313" key="2">
    <source>
        <dbReference type="Proteomes" id="UP000298460"/>
    </source>
</evidence>
<dbReference type="OrthoDB" id="1799569at2"/>
<dbReference type="AlphaFoldDB" id="A0A4Z0R2D7"/>
<protein>
    <submittedName>
        <fullName evidence="1">Uncharacterized protein</fullName>
    </submittedName>
</protein>
<dbReference type="RefSeq" id="WP_135550578.1">
    <property type="nucleotide sequence ID" value="NZ_SPQQ01000009.1"/>
</dbReference>
<dbReference type="EMBL" id="SPQQ01000009">
    <property type="protein sequence ID" value="TGE36157.1"/>
    <property type="molecule type" value="Genomic_DNA"/>
</dbReference>
<name>A0A4Z0R2D7_9FIRM</name>
<accession>A0A4Z0R2D7</accession>
<gene>
    <name evidence="1" type="ORF">E4K67_21755</name>
</gene>
<dbReference type="Proteomes" id="UP000298460">
    <property type="component" value="Unassembled WGS sequence"/>
</dbReference>
<comment type="caution">
    <text evidence="1">The sequence shown here is derived from an EMBL/GenBank/DDBJ whole genome shotgun (WGS) entry which is preliminary data.</text>
</comment>
<sequence length="79" mass="8539">MSLFYEGSTVSLDVLSLSSSNRETPTSPSGSGSAKCSFWVGDMNYTPIAIHLGIAASAILSTGEYRTRQFHHRSLDVQL</sequence>
<keyword evidence="2" id="KW-1185">Reference proteome</keyword>
<proteinExistence type="predicted"/>